<dbReference type="Pfam" id="PF03691">
    <property type="entry name" value="UPF0167"/>
    <property type="match status" value="1"/>
</dbReference>
<keyword evidence="3" id="KW-1185">Reference proteome</keyword>
<sequence length="184" mass="20659">MVAPTTPPQFTFNPNAYQVGLFEQQDIVCECCQQPRAYNYAGPIYCVADVEELCPWCIADGSAARKWDAEFQDWVSVEGHDPNPTGAAAAPINSASLDEVLFRSPAYNSWQQGVWLTHCQDMCVFLGYVGGNDIRPLLDELRPDLRAWPNEDFLLRNLSADGSLTGYLFQCRHCGQHRLHIDCN</sequence>
<dbReference type="Proteomes" id="UP000831113">
    <property type="component" value="Chromosome"/>
</dbReference>
<comment type="similarity">
    <text evidence="1">Belongs to the UPF0167 family.</text>
</comment>
<organism evidence="2 3">
    <name type="scientific">Hymenobacter tibetensis</name>
    <dbReference type="NCBI Taxonomy" id="497967"/>
    <lineage>
        <taxon>Bacteria</taxon>
        <taxon>Pseudomonadati</taxon>
        <taxon>Bacteroidota</taxon>
        <taxon>Cytophagia</taxon>
        <taxon>Cytophagales</taxon>
        <taxon>Hymenobacteraceae</taxon>
        <taxon>Hymenobacter</taxon>
    </lineage>
</organism>
<reference evidence="2 3" key="1">
    <citation type="submission" date="2022-03" db="EMBL/GenBank/DDBJ databases">
        <title>Hymenobactersp. isolated from the air.</title>
        <authorList>
            <person name="Won M."/>
            <person name="Kwon S.-W."/>
        </authorList>
    </citation>
    <scope>NUCLEOTIDE SEQUENCE [LARGE SCALE GENOMIC DNA]</scope>
    <source>
        <strain evidence="2 3">KACC 21982</strain>
    </source>
</reference>
<gene>
    <name evidence="2" type="ORF">MTX78_11860</name>
</gene>
<dbReference type="InterPro" id="IPR005363">
    <property type="entry name" value="UPF0167"/>
</dbReference>
<proteinExistence type="inferred from homology"/>
<evidence type="ECO:0000256" key="1">
    <source>
        <dbReference type="ARBA" id="ARBA00008525"/>
    </source>
</evidence>
<protein>
    <submittedName>
        <fullName evidence="2">CbrC family protein</fullName>
    </submittedName>
</protein>
<dbReference type="RefSeq" id="WP_243794104.1">
    <property type="nucleotide sequence ID" value="NZ_CP094669.1"/>
</dbReference>
<evidence type="ECO:0000313" key="3">
    <source>
        <dbReference type="Proteomes" id="UP000831113"/>
    </source>
</evidence>
<name>A0ABY4CSS9_9BACT</name>
<accession>A0ABY4CSS9</accession>
<evidence type="ECO:0000313" key="2">
    <source>
        <dbReference type="EMBL" id="UOG72822.1"/>
    </source>
</evidence>
<dbReference type="EMBL" id="CP094669">
    <property type="protein sequence ID" value="UOG72822.1"/>
    <property type="molecule type" value="Genomic_DNA"/>
</dbReference>